<comment type="caution">
    <text evidence="3">The sequence shown here is derived from an EMBL/GenBank/DDBJ whole genome shotgun (WGS) entry which is preliminary data.</text>
</comment>
<evidence type="ECO:0000313" key="4">
    <source>
        <dbReference type="Proteomes" id="UP000317977"/>
    </source>
</evidence>
<dbReference type="GO" id="GO:0015385">
    <property type="term" value="F:sodium:proton antiporter activity"/>
    <property type="evidence" value="ECO:0007669"/>
    <property type="project" value="TreeGrafter"/>
</dbReference>
<feature type="region of interest" description="Disordered" evidence="1">
    <location>
        <begin position="98"/>
        <end position="117"/>
    </location>
</feature>
<dbReference type="NCBIfam" id="TIGR01300">
    <property type="entry name" value="CPA3_mnhG_phaG"/>
    <property type="match status" value="1"/>
</dbReference>
<sequence>MVMDILSWAFLLSGSAFSIIGGIGIVRLPEFFSRMHGAGITDTMGAGLITIGLMFQADSFLVGFKLFAILFFLMVTSPSSCYALAHSALVHGLKPVLDVTKPSNGDSTASNDEGSGS</sequence>
<reference evidence="3 4" key="1">
    <citation type="submission" date="2019-02" db="EMBL/GenBank/DDBJ databases">
        <title>Deep-cultivation of Planctomycetes and their phenomic and genomic characterization uncovers novel biology.</title>
        <authorList>
            <person name="Wiegand S."/>
            <person name="Jogler M."/>
            <person name="Boedeker C."/>
            <person name="Pinto D."/>
            <person name="Vollmers J."/>
            <person name="Rivas-Marin E."/>
            <person name="Kohn T."/>
            <person name="Peeters S.H."/>
            <person name="Heuer A."/>
            <person name="Rast P."/>
            <person name="Oberbeckmann S."/>
            <person name="Bunk B."/>
            <person name="Jeske O."/>
            <person name="Meyerdierks A."/>
            <person name="Storesund J.E."/>
            <person name="Kallscheuer N."/>
            <person name="Luecker S."/>
            <person name="Lage O.M."/>
            <person name="Pohl T."/>
            <person name="Merkel B.J."/>
            <person name="Hornburger P."/>
            <person name="Mueller R.-W."/>
            <person name="Bruemmer F."/>
            <person name="Labrenz M."/>
            <person name="Spormann A.M."/>
            <person name="Op Den Camp H."/>
            <person name="Overmann J."/>
            <person name="Amann R."/>
            <person name="Jetten M.S.M."/>
            <person name="Mascher T."/>
            <person name="Medema M.H."/>
            <person name="Devos D.P."/>
            <person name="Kaster A.-K."/>
            <person name="Ovreas L."/>
            <person name="Rohde M."/>
            <person name="Galperin M.Y."/>
            <person name="Jogler C."/>
        </authorList>
    </citation>
    <scope>NUCLEOTIDE SEQUENCE [LARGE SCALE GENOMIC DNA]</scope>
    <source>
        <strain evidence="3 4">Poly59</strain>
    </source>
</reference>
<name>A0A5C6EH25_9BACT</name>
<dbReference type="Proteomes" id="UP000317977">
    <property type="component" value="Unassembled WGS sequence"/>
</dbReference>
<feature type="transmembrane region" description="Helical" evidence="2">
    <location>
        <begin position="63"/>
        <end position="85"/>
    </location>
</feature>
<organism evidence="3 4">
    <name type="scientific">Rubripirellula reticaptiva</name>
    <dbReference type="NCBI Taxonomy" id="2528013"/>
    <lineage>
        <taxon>Bacteria</taxon>
        <taxon>Pseudomonadati</taxon>
        <taxon>Planctomycetota</taxon>
        <taxon>Planctomycetia</taxon>
        <taxon>Pirellulales</taxon>
        <taxon>Pirellulaceae</taxon>
        <taxon>Rubripirellula</taxon>
    </lineage>
</organism>
<dbReference type="PANTHER" id="PTHR34703:SF1">
    <property type="entry name" value="ANTIPORTER SUBUNIT MNHG2-RELATED"/>
    <property type="match status" value="1"/>
</dbReference>
<accession>A0A5C6EH25</accession>
<keyword evidence="2" id="KW-0812">Transmembrane</keyword>
<gene>
    <name evidence="3" type="primary">mnhG1</name>
    <name evidence="3" type="ORF">Poly59_49630</name>
</gene>
<keyword evidence="2" id="KW-0472">Membrane</keyword>
<dbReference type="EMBL" id="SJPX01000005">
    <property type="protein sequence ID" value="TWU48118.1"/>
    <property type="molecule type" value="Genomic_DNA"/>
</dbReference>
<feature type="compositionally biased region" description="Polar residues" evidence="1">
    <location>
        <begin position="101"/>
        <end position="117"/>
    </location>
</feature>
<keyword evidence="2" id="KW-1133">Transmembrane helix</keyword>
<evidence type="ECO:0000256" key="2">
    <source>
        <dbReference type="SAM" id="Phobius"/>
    </source>
</evidence>
<evidence type="ECO:0000313" key="3">
    <source>
        <dbReference type="EMBL" id="TWU48118.1"/>
    </source>
</evidence>
<dbReference type="Pfam" id="PF03334">
    <property type="entry name" value="PhaG_MnhG_YufB"/>
    <property type="match status" value="1"/>
</dbReference>
<protein>
    <submittedName>
        <fullName evidence="3">Na(+)/H(+) antiporter subunit G1</fullName>
    </submittedName>
</protein>
<keyword evidence="4" id="KW-1185">Reference proteome</keyword>
<feature type="transmembrane region" description="Helical" evidence="2">
    <location>
        <begin position="6"/>
        <end position="26"/>
    </location>
</feature>
<evidence type="ECO:0000256" key="1">
    <source>
        <dbReference type="SAM" id="MobiDB-lite"/>
    </source>
</evidence>
<proteinExistence type="predicted"/>
<dbReference type="InterPro" id="IPR005133">
    <property type="entry name" value="PhaG_MnhG_YufB"/>
</dbReference>
<dbReference type="AlphaFoldDB" id="A0A5C6EH25"/>
<dbReference type="PANTHER" id="PTHR34703">
    <property type="entry name" value="ANTIPORTER SUBUNIT MNHG2-RELATED"/>
    <property type="match status" value="1"/>
</dbReference>